<dbReference type="OrthoDB" id="8595007at2"/>
<keyword evidence="4" id="KW-1185">Reference proteome</keyword>
<protein>
    <submittedName>
        <fullName evidence="3">Transglutaminase</fullName>
    </submittedName>
</protein>
<dbReference type="Gene3D" id="2.60.40.3140">
    <property type="match status" value="1"/>
</dbReference>
<dbReference type="InterPro" id="IPR024618">
    <property type="entry name" value="DUF3857"/>
</dbReference>
<keyword evidence="1" id="KW-0732">Signal</keyword>
<dbReference type="STRING" id="1121895.GCA_000378485_01981"/>
<dbReference type="eggNOG" id="COG1305">
    <property type="taxonomic scope" value="Bacteria"/>
</dbReference>
<feature type="domain" description="DUF3857" evidence="2">
    <location>
        <begin position="59"/>
        <end position="211"/>
    </location>
</feature>
<dbReference type="Proteomes" id="UP000030152">
    <property type="component" value="Unassembled WGS sequence"/>
</dbReference>
<organism evidence="3 4">
    <name type="scientific">Flavobacterium rivuli WB 3.3-2 = DSM 21788</name>
    <dbReference type="NCBI Taxonomy" id="1121895"/>
    <lineage>
        <taxon>Bacteria</taxon>
        <taxon>Pseudomonadati</taxon>
        <taxon>Bacteroidota</taxon>
        <taxon>Flavobacteriia</taxon>
        <taxon>Flavobacteriales</taxon>
        <taxon>Flavobacteriaceae</taxon>
        <taxon>Flavobacterium</taxon>
    </lineage>
</organism>
<comment type="caution">
    <text evidence="3">The sequence shown here is derived from an EMBL/GenBank/DDBJ whole genome shotgun (WGS) entry which is preliminary data.</text>
</comment>
<name>A0A0A2M673_9FLAO</name>
<dbReference type="Gene3D" id="3.10.620.30">
    <property type="match status" value="1"/>
</dbReference>
<dbReference type="RefSeq" id="WP_020213140.1">
    <property type="nucleotide sequence ID" value="NZ_JRLX01000007.1"/>
</dbReference>
<dbReference type="AlphaFoldDB" id="A0A0A2M673"/>
<gene>
    <name evidence="3" type="ORF">Q765_08325</name>
</gene>
<evidence type="ECO:0000259" key="2">
    <source>
        <dbReference type="Pfam" id="PF12969"/>
    </source>
</evidence>
<feature type="signal peptide" evidence="1">
    <location>
        <begin position="1"/>
        <end position="19"/>
    </location>
</feature>
<proteinExistence type="predicted"/>
<sequence length="631" mass="71151">MILRTALLFIALLPFNVFAQENYSVATIPANLTENTNAVIRTDQTDIIITSRKLMVIKTVRAVTVLNKLGLQYMDDGEYFDKSTTIKAIEVNIYDENGAPIKKIKRKDFKERALSEGSITDTKILYMDYTPVQYPFTILFNSEVETSNTAFIPRWSPQKGSFVSTQKSGISITCPQDLGFKYKDYNFGDVALNKTQAGNTLNLSSENIPAFRSEDYSPSFYKITPHVLFGLEKFHLEGVDGEAATWGSFGAWVYASLLTGTDELPVETQNKIKSLVSTETDVLKKASIVYKYVQSKTRYVSIQLGIGGWKPMLAKDVDRLGYGDCKALSNYTRALLKVVDIDAYYAIIYGDTNKRDIREDFVSMQGNHAVLAIPYNGQLVWLECTSQTAPFGFQGDFTDNRMALLVKPEKGEIVRTHVYNATGNTQIAKGAYTITDAGLLSGGVQIVSKGLQYDDKYYMERESAEELDKAYKSRFRNINNLKLKKTGIVNNSDTQELTEDITLEAEGYGNKSGNRILFAINAFNQSSSVPQRYRSRKLPFEIRTGFYDQDEITINLPAGFTMEAKPENTTITEKFGEYKTEYKVISPTQMVYKRTLIVNDGSYASSEYENYRLFREKIARNDNAKVVLVKN</sequence>
<feature type="chain" id="PRO_5001991712" evidence="1">
    <location>
        <begin position="20"/>
        <end position="631"/>
    </location>
</feature>
<dbReference type="Pfam" id="PF12969">
    <property type="entry name" value="DUF3857"/>
    <property type="match status" value="1"/>
</dbReference>
<reference evidence="3 4" key="1">
    <citation type="submission" date="2013-09" db="EMBL/GenBank/DDBJ databases">
        <authorList>
            <person name="Zeng Z."/>
            <person name="Chen C."/>
        </authorList>
    </citation>
    <scope>NUCLEOTIDE SEQUENCE [LARGE SCALE GENOMIC DNA]</scope>
    <source>
        <strain evidence="3 4">WB 3.3-2</strain>
    </source>
</reference>
<dbReference type="Gene3D" id="2.60.120.1130">
    <property type="match status" value="1"/>
</dbReference>
<accession>A0A0A2M673</accession>
<evidence type="ECO:0000313" key="4">
    <source>
        <dbReference type="Proteomes" id="UP000030152"/>
    </source>
</evidence>
<dbReference type="EMBL" id="JRLX01000007">
    <property type="protein sequence ID" value="KGO86958.1"/>
    <property type="molecule type" value="Genomic_DNA"/>
</dbReference>
<evidence type="ECO:0000313" key="3">
    <source>
        <dbReference type="EMBL" id="KGO86958.1"/>
    </source>
</evidence>
<evidence type="ECO:0000256" key="1">
    <source>
        <dbReference type="SAM" id="SignalP"/>
    </source>
</evidence>